<reference evidence="19 20" key="1">
    <citation type="journal article" date="2011" name="J. Bacteriol.">
        <title>Genome sequence of Brevibacillus laterosporus LMG 15441, a pathogen of invertebrates.</title>
        <authorList>
            <person name="Djukic M."/>
            <person name="Poehlein A."/>
            <person name="Thurmer A."/>
            <person name="Daniel R."/>
        </authorList>
    </citation>
    <scope>NUCLEOTIDE SEQUENCE [LARGE SCALE GENOMIC DNA]</scope>
    <source>
        <strain evidence="19 20">LMG 15441</strain>
    </source>
</reference>
<dbReference type="PIRSF" id="PIRSF000350">
    <property type="entry name" value="Mercury_reductase_MerA"/>
    <property type="match status" value="1"/>
</dbReference>
<evidence type="ECO:0000256" key="7">
    <source>
        <dbReference type="ARBA" id="ARBA00022827"/>
    </source>
</evidence>
<dbReference type="KEGG" id="blr:BRLA_c019060"/>
<dbReference type="PRINTS" id="PR00411">
    <property type="entry name" value="PNDRDTASEI"/>
</dbReference>
<gene>
    <name evidence="19" type="ORF">BRLA_c019060</name>
</gene>
<dbReference type="InterPro" id="IPR012999">
    <property type="entry name" value="Pyr_OxRdtase_I_AS"/>
</dbReference>
<dbReference type="EMBL" id="CP007806">
    <property type="protein sequence ID" value="AIG26227.1"/>
    <property type="molecule type" value="Genomic_DNA"/>
</dbReference>
<dbReference type="InterPro" id="IPR036188">
    <property type="entry name" value="FAD/NAD-bd_sf"/>
</dbReference>
<keyword evidence="10" id="KW-1015">Disulfide bond</keyword>
<keyword evidence="5" id="KW-0963">Cytoplasm</keyword>
<dbReference type="eggNOG" id="COG1249">
    <property type="taxonomic scope" value="Bacteria"/>
</dbReference>
<dbReference type="SUPFAM" id="SSF51905">
    <property type="entry name" value="FAD/NAD(P)-binding domain"/>
    <property type="match status" value="1"/>
</dbReference>
<dbReference type="FunFam" id="3.30.390.30:FF:000001">
    <property type="entry name" value="Dihydrolipoyl dehydrogenase"/>
    <property type="match status" value="1"/>
</dbReference>
<evidence type="ECO:0000313" key="20">
    <source>
        <dbReference type="Proteomes" id="UP000005850"/>
    </source>
</evidence>
<evidence type="ECO:0000256" key="11">
    <source>
        <dbReference type="ARBA" id="ARBA00023284"/>
    </source>
</evidence>
<dbReference type="InterPro" id="IPR023753">
    <property type="entry name" value="FAD/NAD-binding_dom"/>
</dbReference>
<name>A0A075R0W9_BRELA</name>
<evidence type="ECO:0000256" key="9">
    <source>
        <dbReference type="ARBA" id="ARBA00023027"/>
    </source>
</evidence>
<protein>
    <recommendedName>
        <fullName evidence="4 16">Dihydrolipoyl dehydrogenase</fullName>
        <ecNumber evidence="3 16">1.8.1.4</ecNumber>
    </recommendedName>
</protein>
<feature type="binding site" evidence="14">
    <location>
        <position position="200"/>
    </location>
    <ligand>
        <name>NAD(+)</name>
        <dbReference type="ChEBI" id="CHEBI:57540"/>
    </ligand>
</feature>
<dbReference type="Gene3D" id="3.30.390.30">
    <property type="match status" value="1"/>
</dbReference>
<comment type="similarity">
    <text evidence="2 16">Belongs to the class-I pyridine nucleotide-disulfide oxidoreductase family.</text>
</comment>
<dbReference type="STRING" id="1042163.BRLA_c019060"/>
<feature type="disulfide bond" description="Redox-active" evidence="15">
    <location>
        <begin position="41"/>
        <end position="46"/>
    </location>
</feature>
<keyword evidence="7 14" id="KW-0274">FAD</keyword>
<evidence type="ECO:0000256" key="2">
    <source>
        <dbReference type="ARBA" id="ARBA00007532"/>
    </source>
</evidence>
<evidence type="ECO:0000256" key="1">
    <source>
        <dbReference type="ARBA" id="ARBA00004496"/>
    </source>
</evidence>
<dbReference type="PANTHER" id="PTHR22912:SF217">
    <property type="entry name" value="DIHYDROLIPOYL DEHYDROGENASE"/>
    <property type="match status" value="1"/>
</dbReference>
<evidence type="ECO:0000256" key="13">
    <source>
        <dbReference type="PIRSR" id="PIRSR000350-2"/>
    </source>
</evidence>
<dbReference type="AlphaFoldDB" id="A0A075R0W9"/>
<dbReference type="GO" id="GO:0006103">
    <property type="term" value="P:2-oxoglutarate metabolic process"/>
    <property type="evidence" value="ECO:0007669"/>
    <property type="project" value="TreeGrafter"/>
</dbReference>
<sequence length="459" mass="49068">MKTYDIVVIGGGPGGYVAAIRASKEGKKVALIEQGHLGGTCLNRGCIPSKALLKHAEMIHAIRDASKYGIEVGDMRLSLPKMMQRKNHVINQLRGGIAHLLRTGNIDFYHGKAEIQPDQIVEITGDKPERIKVGSIIIATGSSPAVPPIEGLEQVAYHTSDTIFDIEKIPASLAIIGGGVIGVEFASIFESLGTKVTIIEMADRILATEDEMASQVLTKHVGKRGITILTKAKVAAVKALGSQKQLMIYNEAGAKQDVVAEEILVAIGRRPNLSASANLSLDMDGPFIKVNARMETSVQNLYAIGDVVGNWQLAHVASAEGIVAALNATGHTKDMEYHIVPRCIYTYPEIASVGLSEREAKEKGFQVKTSVYQLAVNGKALASGQAEGFVKLIADETYGEIVGAVMVGPHVTEMISQISAYMQLEGTVEEMANLIFPHPTVSEGLLEAASDWLGKGIHS</sequence>
<keyword evidence="6 16" id="KW-0285">Flavoprotein</keyword>
<dbReference type="InterPro" id="IPR004099">
    <property type="entry name" value="Pyr_nucl-diS_OxRdtase_dimer"/>
</dbReference>
<keyword evidence="20" id="KW-1185">Reference proteome</keyword>
<dbReference type="RefSeq" id="WP_003338543.1">
    <property type="nucleotide sequence ID" value="NZ_CP007806.1"/>
</dbReference>
<feature type="binding site" evidence="14">
    <location>
        <begin position="140"/>
        <end position="142"/>
    </location>
    <ligand>
        <name>FAD</name>
        <dbReference type="ChEBI" id="CHEBI:57692"/>
    </ligand>
</feature>
<dbReference type="HOGENOM" id="CLU_016755_0_3_9"/>
<dbReference type="InterPro" id="IPR050151">
    <property type="entry name" value="Class-I_Pyr_Nuc-Dis_Oxidored"/>
</dbReference>
<dbReference type="PRINTS" id="PR00368">
    <property type="entry name" value="FADPNR"/>
</dbReference>
<feature type="active site" description="Proton acceptor" evidence="13">
    <location>
        <position position="438"/>
    </location>
</feature>
<dbReference type="InterPro" id="IPR001100">
    <property type="entry name" value="Pyr_nuc-diS_OxRdtase"/>
</dbReference>
<organism evidence="19 20">
    <name type="scientific">Brevibacillus laterosporus LMG 15441</name>
    <dbReference type="NCBI Taxonomy" id="1042163"/>
    <lineage>
        <taxon>Bacteria</taxon>
        <taxon>Bacillati</taxon>
        <taxon>Bacillota</taxon>
        <taxon>Bacilli</taxon>
        <taxon>Bacillales</taxon>
        <taxon>Paenibacillaceae</taxon>
        <taxon>Brevibacillus</taxon>
    </lineage>
</organism>
<feature type="binding site" evidence="14">
    <location>
        <position position="306"/>
    </location>
    <ligand>
        <name>FAD</name>
        <dbReference type="ChEBI" id="CHEBI:57692"/>
    </ligand>
</feature>
<evidence type="ECO:0000256" key="14">
    <source>
        <dbReference type="PIRSR" id="PIRSR000350-3"/>
    </source>
</evidence>
<feature type="binding site" evidence="14">
    <location>
        <position position="50"/>
    </location>
    <ligand>
        <name>FAD</name>
        <dbReference type="ChEBI" id="CHEBI:57692"/>
    </ligand>
</feature>
<comment type="cofactor">
    <cofactor evidence="14 16">
        <name>FAD</name>
        <dbReference type="ChEBI" id="CHEBI:57692"/>
    </cofactor>
    <text evidence="14 16">Binds 1 FAD per subunit.</text>
</comment>
<keyword evidence="8 16" id="KW-0560">Oxidoreductase</keyword>
<dbReference type="InterPro" id="IPR016156">
    <property type="entry name" value="FAD/NAD-linked_Rdtase_dimer_sf"/>
</dbReference>
<dbReference type="Gene3D" id="3.50.50.60">
    <property type="entry name" value="FAD/NAD(P)-binding domain"/>
    <property type="match status" value="2"/>
</dbReference>
<dbReference type="GO" id="GO:0005737">
    <property type="term" value="C:cytoplasm"/>
    <property type="evidence" value="ECO:0007669"/>
    <property type="project" value="UniProtKB-SubCell"/>
</dbReference>
<dbReference type="Pfam" id="PF02852">
    <property type="entry name" value="Pyr_redox_dim"/>
    <property type="match status" value="1"/>
</dbReference>
<dbReference type="PROSITE" id="PS00076">
    <property type="entry name" value="PYRIDINE_REDOX_1"/>
    <property type="match status" value="1"/>
</dbReference>
<feature type="binding site" evidence="14">
    <location>
        <position position="268"/>
    </location>
    <ligand>
        <name>NAD(+)</name>
        <dbReference type="ChEBI" id="CHEBI:57540"/>
    </ligand>
</feature>
<dbReference type="Proteomes" id="UP000005850">
    <property type="component" value="Chromosome"/>
</dbReference>
<keyword evidence="14" id="KW-0547">Nucleotide-binding</keyword>
<dbReference type="EC" id="1.8.1.4" evidence="3 16"/>
<dbReference type="GO" id="GO:0004148">
    <property type="term" value="F:dihydrolipoyl dehydrogenase (NADH) activity"/>
    <property type="evidence" value="ECO:0007669"/>
    <property type="project" value="UniProtKB-EC"/>
</dbReference>
<evidence type="ECO:0000256" key="5">
    <source>
        <dbReference type="ARBA" id="ARBA00022490"/>
    </source>
</evidence>
<keyword evidence="11 16" id="KW-0676">Redox-active center</keyword>
<dbReference type="PANTHER" id="PTHR22912">
    <property type="entry name" value="DISULFIDE OXIDOREDUCTASE"/>
    <property type="match status" value="1"/>
</dbReference>
<dbReference type="InterPro" id="IPR006258">
    <property type="entry name" value="Lipoamide_DH"/>
</dbReference>
<evidence type="ECO:0000313" key="19">
    <source>
        <dbReference type="EMBL" id="AIG26227.1"/>
    </source>
</evidence>
<comment type="catalytic activity">
    <reaction evidence="12 16">
        <text>N(6)-[(R)-dihydrolipoyl]-L-lysyl-[protein] + NAD(+) = N(6)-[(R)-lipoyl]-L-lysyl-[protein] + NADH + H(+)</text>
        <dbReference type="Rhea" id="RHEA:15045"/>
        <dbReference type="Rhea" id="RHEA-COMP:10474"/>
        <dbReference type="Rhea" id="RHEA-COMP:10475"/>
        <dbReference type="ChEBI" id="CHEBI:15378"/>
        <dbReference type="ChEBI" id="CHEBI:57540"/>
        <dbReference type="ChEBI" id="CHEBI:57945"/>
        <dbReference type="ChEBI" id="CHEBI:83099"/>
        <dbReference type="ChEBI" id="CHEBI:83100"/>
        <dbReference type="EC" id="1.8.1.4"/>
    </reaction>
</comment>
<dbReference type="Pfam" id="PF07992">
    <property type="entry name" value="Pyr_redox_2"/>
    <property type="match status" value="1"/>
</dbReference>
<evidence type="ECO:0000256" key="6">
    <source>
        <dbReference type="ARBA" id="ARBA00022630"/>
    </source>
</evidence>
<comment type="miscellaneous">
    <text evidence="16">The active site is a redox-active disulfide bond.</text>
</comment>
<proteinExistence type="inferred from homology"/>
<evidence type="ECO:0000256" key="10">
    <source>
        <dbReference type="ARBA" id="ARBA00023157"/>
    </source>
</evidence>
<evidence type="ECO:0000256" key="8">
    <source>
        <dbReference type="ARBA" id="ARBA00023002"/>
    </source>
</evidence>
<evidence type="ECO:0000256" key="3">
    <source>
        <dbReference type="ARBA" id="ARBA00012608"/>
    </source>
</evidence>
<feature type="domain" description="Pyridine nucleotide-disulphide oxidoreductase dimerisation" evidence="17">
    <location>
        <begin position="340"/>
        <end position="448"/>
    </location>
</feature>
<evidence type="ECO:0000256" key="16">
    <source>
        <dbReference type="RuleBase" id="RU003692"/>
    </source>
</evidence>
<evidence type="ECO:0000259" key="18">
    <source>
        <dbReference type="Pfam" id="PF07992"/>
    </source>
</evidence>
<dbReference type="SUPFAM" id="SSF55424">
    <property type="entry name" value="FAD/NAD-linked reductases, dimerisation (C-terminal) domain"/>
    <property type="match status" value="1"/>
</dbReference>
<dbReference type="GO" id="GO:0050660">
    <property type="term" value="F:flavin adenine dinucleotide binding"/>
    <property type="evidence" value="ECO:0007669"/>
    <property type="project" value="InterPro"/>
</dbReference>
<accession>A0A075R0W9</accession>
<dbReference type="NCBIfam" id="TIGR01350">
    <property type="entry name" value="lipoamide_DH"/>
    <property type="match status" value="1"/>
</dbReference>
<feature type="binding site" evidence="14">
    <location>
        <begin position="177"/>
        <end position="184"/>
    </location>
    <ligand>
        <name>NAD(+)</name>
        <dbReference type="ChEBI" id="CHEBI:57540"/>
    </ligand>
</feature>
<keyword evidence="9 14" id="KW-0520">NAD</keyword>
<evidence type="ECO:0000259" key="17">
    <source>
        <dbReference type="Pfam" id="PF02852"/>
    </source>
</evidence>
<evidence type="ECO:0000256" key="12">
    <source>
        <dbReference type="ARBA" id="ARBA00049187"/>
    </source>
</evidence>
<evidence type="ECO:0000256" key="4">
    <source>
        <dbReference type="ARBA" id="ARBA00016961"/>
    </source>
</evidence>
<evidence type="ECO:0000256" key="15">
    <source>
        <dbReference type="PIRSR" id="PIRSR000350-4"/>
    </source>
</evidence>
<feature type="domain" description="FAD/NAD(P)-binding" evidence="18">
    <location>
        <begin position="4"/>
        <end position="321"/>
    </location>
</feature>
<comment type="subcellular location">
    <subcellularLocation>
        <location evidence="1">Cytoplasm</location>
    </subcellularLocation>
</comment>